<feature type="transmembrane region" description="Helical" evidence="1">
    <location>
        <begin position="64"/>
        <end position="80"/>
    </location>
</feature>
<keyword evidence="1" id="KW-0812">Transmembrane</keyword>
<dbReference type="GO" id="GO:0004175">
    <property type="term" value="F:endopeptidase activity"/>
    <property type="evidence" value="ECO:0007669"/>
    <property type="project" value="UniProtKB-ARBA"/>
</dbReference>
<reference evidence="3 4" key="1">
    <citation type="submission" date="2019-04" db="EMBL/GenBank/DDBJ databases">
        <title>Bacillus caeni sp. nov., a bacterium isolated from mangrove sediment.</title>
        <authorList>
            <person name="Huang H."/>
            <person name="Mo K."/>
            <person name="Hu Y."/>
        </authorList>
    </citation>
    <scope>NUCLEOTIDE SEQUENCE [LARGE SCALE GENOMIC DNA]</scope>
    <source>
        <strain evidence="3 4">HB172195</strain>
    </source>
</reference>
<evidence type="ECO:0000256" key="1">
    <source>
        <dbReference type="SAM" id="Phobius"/>
    </source>
</evidence>
<dbReference type="Pfam" id="PF02517">
    <property type="entry name" value="Rce1-like"/>
    <property type="match status" value="1"/>
</dbReference>
<dbReference type="GO" id="GO:0006508">
    <property type="term" value="P:proteolysis"/>
    <property type="evidence" value="ECO:0007669"/>
    <property type="project" value="UniProtKB-KW"/>
</dbReference>
<dbReference type="InterPro" id="IPR003675">
    <property type="entry name" value="Rce1/LyrA-like_dom"/>
</dbReference>
<sequence length="207" mass="23108">MKEVFLMKAVASLIGPLIGAHILLAMSFAIYPSSFWPLFTVSSLLLAGYALVKSNIVFKKPSLKYMLISIGSGILLYLAFKAGKAIVVSQIPYFENQLHSLYTLIQPNKSWHYFVLFAVIIPAEELFWRGFIQKKFSLITSSNKAILFAAILYASAHVYSGTVLLVFAALFAGTIWGYLYEKSGNLIVPLISHVLFDYLLLILFPLL</sequence>
<feature type="transmembrane region" description="Helical" evidence="1">
    <location>
        <begin position="186"/>
        <end position="206"/>
    </location>
</feature>
<comment type="caution">
    <text evidence="3">The sequence shown here is derived from an EMBL/GenBank/DDBJ whole genome shotgun (WGS) entry which is preliminary data.</text>
</comment>
<keyword evidence="4" id="KW-1185">Reference proteome</keyword>
<feature type="transmembrane region" description="Helical" evidence="1">
    <location>
        <begin position="110"/>
        <end position="127"/>
    </location>
</feature>
<accession>A0A5R9F159</accession>
<dbReference type="GO" id="GO:0080120">
    <property type="term" value="P:CAAX-box protein maturation"/>
    <property type="evidence" value="ECO:0007669"/>
    <property type="project" value="UniProtKB-ARBA"/>
</dbReference>
<keyword evidence="1" id="KW-1133">Transmembrane helix</keyword>
<protein>
    <submittedName>
        <fullName evidence="3">CPBP family intramembrane metalloprotease</fullName>
    </submittedName>
</protein>
<keyword evidence="3" id="KW-0645">Protease</keyword>
<evidence type="ECO:0000259" key="2">
    <source>
        <dbReference type="Pfam" id="PF02517"/>
    </source>
</evidence>
<dbReference type="OrthoDB" id="1903300at2"/>
<dbReference type="AlphaFoldDB" id="A0A5R9F159"/>
<keyword evidence="3" id="KW-0482">Metalloprotease</keyword>
<dbReference type="Proteomes" id="UP000308230">
    <property type="component" value="Unassembled WGS sequence"/>
</dbReference>
<dbReference type="EMBL" id="SWLG01000011">
    <property type="protein sequence ID" value="TLS36409.1"/>
    <property type="molecule type" value="Genomic_DNA"/>
</dbReference>
<keyword evidence="1" id="KW-0472">Membrane</keyword>
<feature type="domain" description="CAAX prenyl protease 2/Lysostaphin resistance protein A-like" evidence="2">
    <location>
        <begin position="110"/>
        <end position="198"/>
    </location>
</feature>
<dbReference type="GO" id="GO:0008237">
    <property type="term" value="F:metallopeptidase activity"/>
    <property type="evidence" value="ECO:0007669"/>
    <property type="project" value="UniProtKB-KW"/>
</dbReference>
<feature type="transmembrane region" description="Helical" evidence="1">
    <location>
        <begin position="35"/>
        <end position="52"/>
    </location>
</feature>
<evidence type="ECO:0000313" key="3">
    <source>
        <dbReference type="EMBL" id="TLS36409.1"/>
    </source>
</evidence>
<gene>
    <name evidence="3" type="ORF">FCL54_15905</name>
</gene>
<name>A0A5R9F159_9BACL</name>
<organism evidence="3 4">
    <name type="scientific">Exobacillus caeni</name>
    <dbReference type="NCBI Taxonomy" id="2574798"/>
    <lineage>
        <taxon>Bacteria</taxon>
        <taxon>Bacillati</taxon>
        <taxon>Bacillota</taxon>
        <taxon>Bacilli</taxon>
        <taxon>Bacillales</taxon>
        <taxon>Guptibacillaceae</taxon>
        <taxon>Exobacillus</taxon>
    </lineage>
</organism>
<evidence type="ECO:0000313" key="4">
    <source>
        <dbReference type="Proteomes" id="UP000308230"/>
    </source>
</evidence>
<feature type="transmembrane region" description="Helical" evidence="1">
    <location>
        <begin position="147"/>
        <end position="180"/>
    </location>
</feature>
<proteinExistence type="predicted"/>
<keyword evidence="3" id="KW-0378">Hydrolase</keyword>